<organism evidence="2 3">
    <name type="scientific">Shiella aurantiaca</name>
    <dbReference type="NCBI Taxonomy" id="3058365"/>
    <lineage>
        <taxon>Bacteria</taxon>
        <taxon>Pseudomonadati</taxon>
        <taxon>Bacteroidota</taxon>
        <taxon>Cytophagia</taxon>
        <taxon>Cytophagales</taxon>
        <taxon>Shiellaceae</taxon>
        <taxon>Shiella</taxon>
    </lineage>
</organism>
<feature type="signal peptide" evidence="1">
    <location>
        <begin position="1"/>
        <end position="23"/>
    </location>
</feature>
<sequence>MRKRIRAFLVASISLLASFQSFAQEDSLLYSGIPLSIDLESMDTLEAVAPKKKKPKKNVYYGIKTKRGFTRSGFGDDTRLELFNYLPDYHDPDPYVRDVYWIDFRTKQIKNSKNIDKKYGRLLHGPYRKEANGLVLVEGIYYYGMKHGRWTYHDTRDVLIDKEKYLKGWPKESTITYYDPEERTRLKEVIPIEFGKKEGYYYYFHENGQVAVQGEYQFGEKVGVWTEYYDQRRRRKKQIMYPKTAFEKGFTPYILTEWAPSGEEIYSYKK</sequence>
<gene>
    <name evidence="2" type="ORF">QWY31_10940</name>
</gene>
<keyword evidence="1" id="KW-0732">Signal</keyword>
<dbReference type="Gene3D" id="2.20.110.10">
    <property type="entry name" value="Histone H3 K4-specific methyltransferase SET7/9 N-terminal domain"/>
    <property type="match status" value="1"/>
</dbReference>
<comment type="caution">
    <text evidence="2">The sequence shown here is derived from an EMBL/GenBank/DDBJ whole genome shotgun (WGS) entry which is preliminary data.</text>
</comment>
<feature type="chain" id="PRO_5047059202" evidence="1">
    <location>
        <begin position="24"/>
        <end position="270"/>
    </location>
</feature>
<dbReference type="SUPFAM" id="SSF82185">
    <property type="entry name" value="Histone H3 K4-specific methyltransferase SET7/9 N-terminal domain"/>
    <property type="match status" value="1"/>
</dbReference>
<keyword evidence="3" id="KW-1185">Reference proteome</keyword>
<dbReference type="EMBL" id="JAUHJS010000005">
    <property type="protein sequence ID" value="MDN4166020.1"/>
    <property type="molecule type" value="Genomic_DNA"/>
</dbReference>
<dbReference type="Proteomes" id="UP001168552">
    <property type="component" value="Unassembled WGS sequence"/>
</dbReference>
<evidence type="ECO:0000313" key="3">
    <source>
        <dbReference type="Proteomes" id="UP001168552"/>
    </source>
</evidence>
<protein>
    <submittedName>
        <fullName evidence="2">Uncharacterized protein</fullName>
    </submittedName>
</protein>
<name>A0ABT8F6D2_9BACT</name>
<proteinExistence type="predicted"/>
<accession>A0ABT8F6D2</accession>
<dbReference type="RefSeq" id="WP_320004555.1">
    <property type="nucleotide sequence ID" value="NZ_JAUHJS010000005.1"/>
</dbReference>
<reference evidence="2" key="1">
    <citation type="submission" date="2023-06" db="EMBL/GenBank/DDBJ databases">
        <title>Cytophagales bacterium Strain LB-30, isolated from soil.</title>
        <authorList>
            <person name="Liu B."/>
        </authorList>
    </citation>
    <scope>NUCLEOTIDE SEQUENCE</scope>
    <source>
        <strain evidence="2">LB-30</strain>
    </source>
</reference>
<evidence type="ECO:0000313" key="2">
    <source>
        <dbReference type="EMBL" id="MDN4166020.1"/>
    </source>
</evidence>
<evidence type="ECO:0000256" key="1">
    <source>
        <dbReference type="SAM" id="SignalP"/>
    </source>
</evidence>